<protein>
    <submittedName>
        <fullName evidence="4">GNAT family N-acetyltransferase</fullName>
    </submittedName>
</protein>
<feature type="domain" description="N-acetyltransferase" evidence="3">
    <location>
        <begin position="5"/>
        <end position="175"/>
    </location>
</feature>
<dbReference type="PROSITE" id="PS51186">
    <property type="entry name" value="GNAT"/>
    <property type="match status" value="1"/>
</dbReference>
<dbReference type="Pfam" id="PF00583">
    <property type="entry name" value="Acetyltransf_1"/>
    <property type="match status" value="1"/>
</dbReference>
<sequence>MTTHIQIRTCLPGDEDALSLIGQATFLETFAGVLAGRDIVAHCANAHSAVLYRDWLNHADYRLWLAEAHPGQAPVGFMALAPAQLPLPDISTQDVEIKRIYLLSRFHGGGLGKRLVLEAIDEARQRDAKRLLLGVYARNDAAIGFYERMGFQKLGTRRFNVGGHDYDDHIMGMVL</sequence>
<dbReference type="CDD" id="cd04301">
    <property type="entry name" value="NAT_SF"/>
    <property type="match status" value="1"/>
</dbReference>
<evidence type="ECO:0000313" key="5">
    <source>
        <dbReference type="Proteomes" id="UP001321580"/>
    </source>
</evidence>
<evidence type="ECO:0000256" key="2">
    <source>
        <dbReference type="ARBA" id="ARBA00023315"/>
    </source>
</evidence>
<evidence type="ECO:0000256" key="1">
    <source>
        <dbReference type="ARBA" id="ARBA00022679"/>
    </source>
</evidence>
<dbReference type="EMBL" id="JASGBI010000001">
    <property type="protein sequence ID" value="MDI9239404.1"/>
    <property type="molecule type" value="Genomic_DNA"/>
</dbReference>
<dbReference type="SUPFAM" id="SSF55729">
    <property type="entry name" value="Acyl-CoA N-acyltransferases (Nat)"/>
    <property type="match status" value="1"/>
</dbReference>
<organism evidence="4 5">
    <name type="scientific">Lysobacter stagni</name>
    <dbReference type="NCBI Taxonomy" id="3045172"/>
    <lineage>
        <taxon>Bacteria</taxon>
        <taxon>Pseudomonadati</taxon>
        <taxon>Pseudomonadota</taxon>
        <taxon>Gammaproteobacteria</taxon>
        <taxon>Lysobacterales</taxon>
        <taxon>Lysobacteraceae</taxon>
        <taxon>Lysobacter</taxon>
    </lineage>
</organism>
<keyword evidence="2" id="KW-0012">Acyltransferase</keyword>
<dbReference type="InterPro" id="IPR016181">
    <property type="entry name" value="Acyl_CoA_acyltransferase"/>
</dbReference>
<keyword evidence="5" id="KW-1185">Reference proteome</keyword>
<dbReference type="RefSeq" id="WP_283212793.1">
    <property type="nucleotide sequence ID" value="NZ_JASGBI010000001.1"/>
</dbReference>
<gene>
    <name evidence="4" type="ORF">QLQ15_10865</name>
</gene>
<dbReference type="InterPro" id="IPR000182">
    <property type="entry name" value="GNAT_dom"/>
</dbReference>
<dbReference type="PANTHER" id="PTHR43877">
    <property type="entry name" value="AMINOALKYLPHOSPHONATE N-ACETYLTRANSFERASE-RELATED-RELATED"/>
    <property type="match status" value="1"/>
</dbReference>
<reference evidence="4 5" key="1">
    <citation type="submission" date="2023-05" db="EMBL/GenBank/DDBJ databases">
        <title>Lysobacter sp. strain LF1 Genome sequencing and assembly.</title>
        <authorList>
            <person name="Jung Y."/>
        </authorList>
    </citation>
    <scope>NUCLEOTIDE SEQUENCE [LARGE SCALE GENOMIC DNA]</scope>
    <source>
        <strain evidence="4 5">LF1</strain>
    </source>
</reference>
<accession>A0ABT6XH62</accession>
<keyword evidence="1" id="KW-0808">Transferase</keyword>
<proteinExistence type="predicted"/>
<evidence type="ECO:0000259" key="3">
    <source>
        <dbReference type="PROSITE" id="PS51186"/>
    </source>
</evidence>
<name>A0ABT6XH62_9GAMM</name>
<dbReference type="Gene3D" id="3.40.630.30">
    <property type="match status" value="1"/>
</dbReference>
<evidence type="ECO:0000313" key="4">
    <source>
        <dbReference type="EMBL" id="MDI9239404.1"/>
    </source>
</evidence>
<dbReference type="Proteomes" id="UP001321580">
    <property type="component" value="Unassembled WGS sequence"/>
</dbReference>
<comment type="caution">
    <text evidence="4">The sequence shown here is derived from an EMBL/GenBank/DDBJ whole genome shotgun (WGS) entry which is preliminary data.</text>
</comment>
<dbReference type="InterPro" id="IPR050832">
    <property type="entry name" value="Bact_Acetyltransf"/>
</dbReference>